<accession>A0A5M6ZKS0</accession>
<proteinExistence type="predicted"/>
<keyword evidence="3" id="KW-1185">Reference proteome</keyword>
<dbReference type="SUPFAM" id="SSF46894">
    <property type="entry name" value="C-terminal effector domain of the bipartite response regulators"/>
    <property type="match status" value="1"/>
</dbReference>
<organism evidence="2 3">
    <name type="scientific">Alkalicaulis satelles</name>
    <dbReference type="NCBI Taxonomy" id="2609175"/>
    <lineage>
        <taxon>Bacteria</taxon>
        <taxon>Pseudomonadati</taxon>
        <taxon>Pseudomonadota</taxon>
        <taxon>Alphaproteobacteria</taxon>
        <taxon>Maricaulales</taxon>
        <taxon>Maricaulaceae</taxon>
        <taxon>Alkalicaulis</taxon>
    </lineage>
</organism>
<dbReference type="AlphaFoldDB" id="A0A5M6ZKS0"/>
<reference evidence="2 3" key="1">
    <citation type="submission" date="2019-09" db="EMBL/GenBank/DDBJ databases">
        <authorList>
            <person name="Kevbrin V."/>
            <person name="Grouzdev D.S."/>
        </authorList>
    </citation>
    <scope>NUCLEOTIDE SEQUENCE [LARGE SCALE GENOMIC DNA]</scope>
    <source>
        <strain evidence="2 3">G-192</strain>
    </source>
</reference>
<evidence type="ECO:0000313" key="2">
    <source>
        <dbReference type="EMBL" id="KAA5805419.1"/>
    </source>
</evidence>
<feature type="domain" description="HTH luxR-type" evidence="1">
    <location>
        <begin position="137"/>
        <end position="194"/>
    </location>
</feature>
<dbReference type="GO" id="GO:0003677">
    <property type="term" value="F:DNA binding"/>
    <property type="evidence" value="ECO:0007669"/>
    <property type="project" value="InterPro"/>
</dbReference>
<dbReference type="InterPro" id="IPR036388">
    <property type="entry name" value="WH-like_DNA-bd_sf"/>
</dbReference>
<dbReference type="SMART" id="SM00421">
    <property type="entry name" value="HTH_LUXR"/>
    <property type="match status" value="1"/>
</dbReference>
<evidence type="ECO:0000259" key="1">
    <source>
        <dbReference type="SMART" id="SM00421"/>
    </source>
</evidence>
<comment type="caution">
    <text evidence="2">The sequence shown here is derived from an EMBL/GenBank/DDBJ whole genome shotgun (WGS) entry which is preliminary data.</text>
</comment>
<dbReference type="EMBL" id="VWOJ01000001">
    <property type="protein sequence ID" value="KAA5805419.1"/>
    <property type="molecule type" value="Genomic_DNA"/>
</dbReference>
<dbReference type="RefSeq" id="WP_150022451.1">
    <property type="nucleotide sequence ID" value="NZ_VWOJ01000001.1"/>
</dbReference>
<dbReference type="InterPro" id="IPR000792">
    <property type="entry name" value="Tscrpt_reg_LuxR_C"/>
</dbReference>
<dbReference type="InterPro" id="IPR016032">
    <property type="entry name" value="Sig_transdc_resp-reg_C-effctor"/>
</dbReference>
<dbReference type="Gene3D" id="1.10.10.10">
    <property type="entry name" value="Winged helix-like DNA-binding domain superfamily/Winged helix DNA-binding domain"/>
    <property type="match status" value="1"/>
</dbReference>
<protein>
    <submittedName>
        <fullName evidence="2">Helix-turn-helix transcriptional regulator</fullName>
    </submittedName>
</protein>
<dbReference type="Proteomes" id="UP000325122">
    <property type="component" value="Unassembled WGS sequence"/>
</dbReference>
<evidence type="ECO:0000313" key="3">
    <source>
        <dbReference type="Proteomes" id="UP000325122"/>
    </source>
</evidence>
<gene>
    <name evidence="2" type="ORF">F1654_05420</name>
</gene>
<name>A0A5M6ZKS0_9PROT</name>
<sequence>MNMMASGFSPITLPNGVACSGMDMLGLGFAVLGPRRTVLLSNETWGAILSDANRGLIWASGSLNARRGADMQALGAALDAALTGERSLLRIEDVAGGGALEMLAEGIGPQDSGQPRAAVIIRQPETVWPDAESLASLYCLTPAEAGLAESLVRGMGLAAACRERGISQNTGKGYLKRIFEKTGARRQSELVAMVMQGVSPFAVRHDAFQARESA</sequence>
<dbReference type="GO" id="GO:0006355">
    <property type="term" value="P:regulation of DNA-templated transcription"/>
    <property type="evidence" value="ECO:0007669"/>
    <property type="project" value="InterPro"/>
</dbReference>